<feature type="region of interest" description="Disordered" evidence="1">
    <location>
        <begin position="278"/>
        <end position="360"/>
    </location>
</feature>
<proteinExistence type="predicted"/>
<feature type="compositionally biased region" description="Basic residues" evidence="1">
    <location>
        <begin position="441"/>
        <end position="453"/>
    </location>
</feature>
<dbReference type="Gene3D" id="1.10.287.110">
    <property type="entry name" value="DnaJ domain"/>
    <property type="match status" value="1"/>
</dbReference>
<dbReference type="Pfam" id="PF00226">
    <property type="entry name" value="DnaJ"/>
    <property type="match status" value="1"/>
</dbReference>
<organism evidence="3 4">
    <name type="scientific">Bombyx mandarina</name>
    <name type="common">Wild silk moth</name>
    <name type="synonym">Wild silkworm</name>
    <dbReference type="NCBI Taxonomy" id="7092"/>
    <lineage>
        <taxon>Eukaryota</taxon>
        <taxon>Metazoa</taxon>
        <taxon>Ecdysozoa</taxon>
        <taxon>Arthropoda</taxon>
        <taxon>Hexapoda</taxon>
        <taxon>Insecta</taxon>
        <taxon>Pterygota</taxon>
        <taxon>Neoptera</taxon>
        <taxon>Endopterygota</taxon>
        <taxon>Lepidoptera</taxon>
        <taxon>Glossata</taxon>
        <taxon>Ditrysia</taxon>
        <taxon>Bombycoidea</taxon>
        <taxon>Bombycidae</taxon>
        <taxon>Bombycinae</taxon>
        <taxon>Bombyx</taxon>
    </lineage>
</organism>
<dbReference type="Pfam" id="PF14901">
    <property type="entry name" value="Jiv90"/>
    <property type="match status" value="1"/>
</dbReference>
<dbReference type="SMART" id="SM00271">
    <property type="entry name" value="DnaJ"/>
    <property type="match status" value="1"/>
</dbReference>
<feature type="compositionally biased region" description="Basic and acidic residues" evidence="1">
    <location>
        <begin position="300"/>
        <end position="323"/>
    </location>
</feature>
<evidence type="ECO:0000313" key="3">
    <source>
        <dbReference type="Proteomes" id="UP000504629"/>
    </source>
</evidence>
<feature type="domain" description="J" evidence="2">
    <location>
        <begin position="606"/>
        <end position="670"/>
    </location>
</feature>
<dbReference type="CDD" id="cd06257">
    <property type="entry name" value="DnaJ"/>
    <property type="match status" value="1"/>
</dbReference>
<sequence length="846" mass="96601">MARSPKDDPRYTEMQHNAWNYHAENSANRSTPGLNQPTIVPNPHVMNDDMYVNASFANDVYLNKHAYSPQTAAAAPVEDKIFNNIPNIPRNQNYGNAMLNLGNGQMVRVYYDENNKQLIFPVSGQYELFNHNQGICDTQQSQPHLFTLNQDYSVRNNMQGTPTALNQNIAFQENINAQPTSNFLKDLLGNLEPNSTGTYSPFGQNYPLNHPDASHLNIPSNPIIESKSTIIKPESPKRNENSPLADTSNKKRIIAEVKPMRPSYSDVLAKNTKNVNTIDTNRKIKSQTPETKPTNIKTNAKHEKPVYSGKQYEDNKPKTDKKQTTTLSSGSESGDHNTDDNEKQQRSNKKTKNKRNSLSRKWSSLEDFTNEEEITYTCNNESQFVFIEDQDKPMKKEKKSDHTKIKQNKLNFLDDDLNLDDDFESSEFVLQEEQMNEAVKTKKKKDRSYHKIPKPTQDKKKGNQCKSRRNKPGYLGLAQNYLEHWGEATWKALIWFIYLLSDICRMSLHLSFDLCTSVFTQTYVSSQAVWRSSKEWLSKIGDNKYLSYIDRKLGHTWFGFWRKMKWFKKETEAENGNDSTKLNANIPLPATGEEAMKRLLACKGKDPYSILGVSVDCSDEDIKRYYRRQAFLVHPDKNQQPGAEEAFKILQHAFDLIGEPERREAYGRRAAETLHAEAAWAELNALLAQLHHKMEFAANTIRCTNCGRRHKRVQTDRPCYAARYCAQCKIRHSAKEGDIWAESSLMGLLVMYYACMDGAVYQITQWASCQKKNLRQLRPDCHVVQYRIVLGNKAAAAAATADNHEPNLEEFLNSLYGKSGAPPPAGARPPADSADAKKRRNKKPKI</sequence>
<keyword evidence="3" id="KW-1185">Reference proteome</keyword>
<dbReference type="GeneID" id="114247652"/>
<evidence type="ECO:0000313" key="4">
    <source>
        <dbReference type="RefSeq" id="XP_028036497.1"/>
    </source>
</evidence>
<feature type="compositionally biased region" description="Basic and acidic residues" evidence="1">
    <location>
        <begin position="333"/>
        <end position="345"/>
    </location>
</feature>
<dbReference type="PRINTS" id="PR00625">
    <property type="entry name" value="JDOMAIN"/>
</dbReference>
<feature type="region of interest" description="Disordered" evidence="1">
    <location>
        <begin position="434"/>
        <end position="468"/>
    </location>
</feature>
<dbReference type="InterPro" id="IPR052317">
    <property type="entry name" value="Viral_replicn-host_int_reg"/>
</dbReference>
<feature type="compositionally biased region" description="Basic residues" evidence="1">
    <location>
        <begin position="837"/>
        <end position="846"/>
    </location>
</feature>
<name>A0A6J2K6B0_BOMMA</name>
<evidence type="ECO:0000259" key="2">
    <source>
        <dbReference type="PROSITE" id="PS50076"/>
    </source>
</evidence>
<protein>
    <submittedName>
        <fullName evidence="4">DnaJ homolog dnj-5</fullName>
    </submittedName>
</protein>
<dbReference type="PROSITE" id="PS50076">
    <property type="entry name" value="DNAJ_2"/>
    <property type="match status" value="1"/>
</dbReference>
<accession>A0A6J2K6B0</accession>
<dbReference type="KEGG" id="bman:114247652"/>
<evidence type="ECO:0000256" key="1">
    <source>
        <dbReference type="SAM" id="MobiDB-lite"/>
    </source>
</evidence>
<dbReference type="InterPro" id="IPR001623">
    <property type="entry name" value="DnaJ_domain"/>
</dbReference>
<dbReference type="InterPro" id="IPR036869">
    <property type="entry name" value="J_dom_sf"/>
</dbReference>
<dbReference type="Proteomes" id="UP000504629">
    <property type="component" value="Unplaced"/>
</dbReference>
<dbReference type="RefSeq" id="XP_028036497.1">
    <property type="nucleotide sequence ID" value="XM_028180696.1"/>
</dbReference>
<dbReference type="AlphaFoldDB" id="A0A6J2K6B0"/>
<dbReference type="InterPro" id="IPR032843">
    <property type="entry name" value="Jiv"/>
</dbReference>
<feature type="region of interest" description="Disordered" evidence="1">
    <location>
        <begin position="228"/>
        <end position="258"/>
    </location>
</feature>
<dbReference type="PANTHER" id="PTHR44665">
    <property type="entry name" value="DNAJ HOMOLOG SUBFAMILY C MEMBER 14"/>
    <property type="match status" value="1"/>
</dbReference>
<gene>
    <name evidence="4" type="primary">LOC114247652</name>
</gene>
<feature type="region of interest" description="Disordered" evidence="1">
    <location>
        <begin position="815"/>
        <end position="846"/>
    </location>
</feature>
<feature type="compositionally biased region" description="Basic residues" evidence="1">
    <location>
        <begin position="346"/>
        <end position="358"/>
    </location>
</feature>
<dbReference type="PANTHER" id="PTHR44665:SF1">
    <property type="entry name" value="DNAJ HOMOLOG SUBFAMILY C MEMBER 14"/>
    <property type="match status" value="1"/>
</dbReference>
<dbReference type="SUPFAM" id="SSF46565">
    <property type="entry name" value="Chaperone J-domain"/>
    <property type="match status" value="1"/>
</dbReference>
<reference evidence="4" key="1">
    <citation type="submission" date="2025-08" db="UniProtKB">
        <authorList>
            <consortium name="RefSeq"/>
        </authorList>
    </citation>
    <scope>IDENTIFICATION</scope>
    <source>
        <tissue evidence="4">Silk gland</tissue>
    </source>
</reference>
<feature type="compositionally biased region" description="Polar residues" evidence="1">
    <location>
        <begin position="286"/>
        <end position="298"/>
    </location>
</feature>
<dbReference type="OrthoDB" id="1507364at2759"/>